<accession>A0AA88DAR4</accession>
<sequence length="66" mass="7414">MSFSRDDDLYGQVHEVAISKIARPIFVATTPTMLTRKKSRNKERREKGVTVGDLGKKVGSLFFDAI</sequence>
<dbReference type="AlphaFoldDB" id="A0AA88DAR4"/>
<keyword evidence="2" id="KW-1185">Reference proteome</keyword>
<gene>
    <name evidence="1" type="ORF">TIFTF001_017433</name>
</gene>
<protein>
    <submittedName>
        <fullName evidence="1">Uncharacterized protein</fullName>
    </submittedName>
</protein>
<comment type="caution">
    <text evidence="1">The sequence shown here is derived from an EMBL/GenBank/DDBJ whole genome shotgun (WGS) entry which is preliminary data.</text>
</comment>
<proteinExistence type="predicted"/>
<evidence type="ECO:0000313" key="1">
    <source>
        <dbReference type="EMBL" id="GMN48267.1"/>
    </source>
</evidence>
<name>A0AA88DAR4_FICCA</name>
<dbReference type="Proteomes" id="UP001187192">
    <property type="component" value="Unassembled WGS sequence"/>
</dbReference>
<evidence type="ECO:0000313" key="2">
    <source>
        <dbReference type="Proteomes" id="UP001187192"/>
    </source>
</evidence>
<organism evidence="1 2">
    <name type="scientific">Ficus carica</name>
    <name type="common">Common fig</name>
    <dbReference type="NCBI Taxonomy" id="3494"/>
    <lineage>
        <taxon>Eukaryota</taxon>
        <taxon>Viridiplantae</taxon>
        <taxon>Streptophyta</taxon>
        <taxon>Embryophyta</taxon>
        <taxon>Tracheophyta</taxon>
        <taxon>Spermatophyta</taxon>
        <taxon>Magnoliopsida</taxon>
        <taxon>eudicotyledons</taxon>
        <taxon>Gunneridae</taxon>
        <taxon>Pentapetalae</taxon>
        <taxon>rosids</taxon>
        <taxon>fabids</taxon>
        <taxon>Rosales</taxon>
        <taxon>Moraceae</taxon>
        <taxon>Ficeae</taxon>
        <taxon>Ficus</taxon>
    </lineage>
</organism>
<dbReference type="EMBL" id="BTGU01000027">
    <property type="protein sequence ID" value="GMN48267.1"/>
    <property type="molecule type" value="Genomic_DNA"/>
</dbReference>
<reference evidence="1" key="1">
    <citation type="submission" date="2023-07" db="EMBL/GenBank/DDBJ databases">
        <title>draft genome sequence of fig (Ficus carica).</title>
        <authorList>
            <person name="Takahashi T."/>
            <person name="Nishimura K."/>
        </authorList>
    </citation>
    <scope>NUCLEOTIDE SEQUENCE</scope>
</reference>